<reference evidence="2" key="1">
    <citation type="submission" date="2022-12" db="EMBL/GenBank/DDBJ databases">
        <authorList>
            <person name="Petersen C."/>
        </authorList>
    </citation>
    <scope>NUCLEOTIDE SEQUENCE</scope>
    <source>
        <strain evidence="2">IBT 29677</strain>
    </source>
</reference>
<dbReference type="RefSeq" id="XP_056492168.1">
    <property type="nucleotide sequence ID" value="XM_056626373.1"/>
</dbReference>
<dbReference type="Proteomes" id="UP001147747">
    <property type="component" value="Unassembled WGS sequence"/>
</dbReference>
<name>A0A9W9W7Q4_9EURO</name>
<keyword evidence="3" id="KW-1185">Reference proteome</keyword>
<dbReference type="GeneID" id="81365353"/>
<dbReference type="Gene3D" id="1.20.1270.60">
    <property type="entry name" value="Arfaptin homology (AH) domain/BAR domain"/>
    <property type="match status" value="1"/>
</dbReference>
<evidence type="ECO:0000313" key="2">
    <source>
        <dbReference type="EMBL" id="KAJ5407853.1"/>
    </source>
</evidence>
<evidence type="ECO:0000313" key="3">
    <source>
        <dbReference type="Proteomes" id="UP001147747"/>
    </source>
</evidence>
<accession>A0A9W9W7Q4</accession>
<dbReference type="AlphaFoldDB" id="A0A9W9W7Q4"/>
<sequence length="319" mass="34735">MDRVQAFGKTFSANFTPFAQRTQQLIKEQLGQAEDRTQLPDEYIELEKRVDALKLVHQKLLSVTTCAVSCPSPPPRNSPLTGVGRPICDNSSQYSNEAYDYPPNIRESFNDLGRTINEKVTLLSQAGSPAEAQAALTAPPSAKPQPKTFNHAIARASLAGSQTLAQSTEGEDPLATALEKYALAEEKVGEARLGQDSQIQSRFLAGWNTTLNTNLMFAAKARKNVENARLTLDSVKASKKAAAYGDLDNLSEDARQEIEQAEDEFVGQTEEAVSVMKNVLDTPEPLRNLADLIAAQLEFHKKAYEILSELAPHCGCSAG</sequence>
<comment type="caution">
    <text evidence="2">The sequence shown here is derived from an EMBL/GenBank/DDBJ whole genome shotgun (WGS) entry which is preliminary data.</text>
</comment>
<dbReference type="Pfam" id="PF10455">
    <property type="entry name" value="BAR_2"/>
    <property type="match status" value="2"/>
</dbReference>
<reference evidence="2" key="2">
    <citation type="journal article" date="2023" name="IMA Fungus">
        <title>Comparative genomic study of the Penicillium genus elucidates a diverse pangenome and 15 lateral gene transfer events.</title>
        <authorList>
            <person name="Petersen C."/>
            <person name="Sorensen T."/>
            <person name="Nielsen M.R."/>
            <person name="Sondergaard T.E."/>
            <person name="Sorensen J.L."/>
            <person name="Fitzpatrick D.A."/>
            <person name="Frisvad J.C."/>
            <person name="Nielsen K.L."/>
        </authorList>
    </citation>
    <scope>NUCLEOTIDE SEQUENCE</scope>
    <source>
        <strain evidence="2">IBT 29677</strain>
    </source>
</reference>
<dbReference type="CDD" id="cd07600">
    <property type="entry name" value="BAR_Gvp36"/>
    <property type="match status" value="1"/>
</dbReference>
<dbReference type="InterPro" id="IPR027267">
    <property type="entry name" value="AH/BAR_dom_sf"/>
</dbReference>
<proteinExistence type="predicted"/>
<dbReference type="EMBL" id="JAPZBU010000004">
    <property type="protein sequence ID" value="KAJ5407853.1"/>
    <property type="molecule type" value="Genomic_DNA"/>
</dbReference>
<dbReference type="SUPFAM" id="SSF103657">
    <property type="entry name" value="BAR/IMD domain-like"/>
    <property type="match status" value="1"/>
</dbReference>
<dbReference type="InterPro" id="IPR018859">
    <property type="entry name" value="BAR_dom-cont"/>
</dbReference>
<evidence type="ECO:0000256" key="1">
    <source>
        <dbReference type="SAM" id="Coils"/>
    </source>
</evidence>
<organism evidence="2 3">
    <name type="scientific">Penicillium cosmopolitanum</name>
    <dbReference type="NCBI Taxonomy" id="1131564"/>
    <lineage>
        <taxon>Eukaryota</taxon>
        <taxon>Fungi</taxon>
        <taxon>Dikarya</taxon>
        <taxon>Ascomycota</taxon>
        <taxon>Pezizomycotina</taxon>
        <taxon>Eurotiomycetes</taxon>
        <taxon>Eurotiomycetidae</taxon>
        <taxon>Eurotiales</taxon>
        <taxon>Aspergillaceae</taxon>
        <taxon>Penicillium</taxon>
    </lineage>
</organism>
<dbReference type="OrthoDB" id="5549748at2759"/>
<protein>
    <submittedName>
        <fullName evidence="2">BAR domain-containing family</fullName>
    </submittedName>
</protein>
<gene>
    <name evidence="2" type="ORF">N7509_001736</name>
</gene>
<feature type="coiled-coil region" evidence="1">
    <location>
        <begin position="218"/>
        <end position="271"/>
    </location>
</feature>
<keyword evidence="1" id="KW-0175">Coiled coil</keyword>